<dbReference type="GO" id="GO:0005886">
    <property type="term" value="C:plasma membrane"/>
    <property type="evidence" value="ECO:0007669"/>
    <property type="project" value="UniProtKB-SubCell"/>
</dbReference>
<dbReference type="GO" id="GO:0051301">
    <property type="term" value="P:cell division"/>
    <property type="evidence" value="ECO:0007669"/>
    <property type="project" value="UniProtKB-KW"/>
</dbReference>
<keyword evidence="8 10" id="KW-0472">Membrane</keyword>
<dbReference type="OrthoDB" id="9812531at2"/>
<dbReference type="InterPro" id="IPR004513">
    <property type="entry name" value="FtsX"/>
</dbReference>
<evidence type="ECO:0000259" key="13">
    <source>
        <dbReference type="Pfam" id="PF18075"/>
    </source>
</evidence>
<evidence type="ECO:0000256" key="1">
    <source>
        <dbReference type="ARBA" id="ARBA00004651"/>
    </source>
</evidence>
<keyword evidence="6 11" id="KW-0812">Transmembrane</keyword>
<dbReference type="PIRSF" id="PIRSF003097">
    <property type="entry name" value="FtsX"/>
    <property type="match status" value="1"/>
</dbReference>
<keyword evidence="15" id="KW-1185">Reference proteome</keyword>
<feature type="transmembrane region" description="Helical" evidence="11">
    <location>
        <begin position="20"/>
        <end position="43"/>
    </location>
</feature>
<keyword evidence="5 10" id="KW-0132">Cell division</keyword>
<dbReference type="InterPro" id="IPR003838">
    <property type="entry name" value="ABC3_permease_C"/>
</dbReference>
<evidence type="ECO:0000256" key="7">
    <source>
        <dbReference type="ARBA" id="ARBA00022989"/>
    </source>
</evidence>
<evidence type="ECO:0000256" key="11">
    <source>
        <dbReference type="SAM" id="Phobius"/>
    </source>
</evidence>
<dbReference type="Pfam" id="PF18075">
    <property type="entry name" value="FtsX_ECD"/>
    <property type="match status" value="1"/>
</dbReference>
<gene>
    <name evidence="14" type="ORF">E0L93_04640</name>
</gene>
<dbReference type="PANTHER" id="PTHR47755">
    <property type="entry name" value="CELL DIVISION PROTEIN FTSX"/>
    <property type="match status" value="1"/>
</dbReference>
<evidence type="ECO:0000313" key="15">
    <source>
        <dbReference type="Proteomes" id="UP000295244"/>
    </source>
</evidence>
<evidence type="ECO:0000256" key="3">
    <source>
        <dbReference type="ARBA" id="ARBA00021907"/>
    </source>
</evidence>
<evidence type="ECO:0000256" key="4">
    <source>
        <dbReference type="ARBA" id="ARBA00022475"/>
    </source>
</evidence>
<evidence type="ECO:0000256" key="6">
    <source>
        <dbReference type="ARBA" id="ARBA00022692"/>
    </source>
</evidence>
<dbReference type="EMBL" id="SKBU01000008">
    <property type="protein sequence ID" value="TCJ19444.1"/>
    <property type="molecule type" value="Genomic_DNA"/>
</dbReference>
<comment type="similarity">
    <text evidence="2 10">Belongs to the ABC-4 integral membrane protein family. FtsX subfamily.</text>
</comment>
<dbReference type="NCBIfam" id="NF038347">
    <property type="entry name" value="FtsX_Gpos"/>
    <property type="match status" value="1"/>
</dbReference>
<feature type="domain" description="FtsX extracellular" evidence="13">
    <location>
        <begin position="58"/>
        <end position="138"/>
    </location>
</feature>
<name>A0A4R1BPB6_9ACTN</name>
<dbReference type="Pfam" id="PF02687">
    <property type="entry name" value="FtsX"/>
    <property type="match status" value="1"/>
</dbReference>
<accession>A0A4R1BPB6</accession>
<dbReference type="Proteomes" id="UP000295244">
    <property type="component" value="Unassembled WGS sequence"/>
</dbReference>
<evidence type="ECO:0000256" key="5">
    <source>
        <dbReference type="ARBA" id="ARBA00022618"/>
    </source>
</evidence>
<comment type="caution">
    <text evidence="14">The sequence shown here is derived from an EMBL/GenBank/DDBJ whole genome shotgun (WGS) entry which is preliminary data.</text>
</comment>
<feature type="transmembrane region" description="Helical" evidence="11">
    <location>
        <begin position="264"/>
        <end position="286"/>
    </location>
</feature>
<proteinExistence type="inferred from homology"/>
<dbReference type="PANTHER" id="PTHR47755:SF1">
    <property type="entry name" value="CELL DIVISION PROTEIN FTSX"/>
    <property type="match status" value="1"/>
</dbReference>
<evidence type="ECO:0000256" key="9">
    <source>
        <dbReference type="ARBA" id="ARBA00023306"/>
    </source>
</evidence>
<feature type="transmembrane region" description="Helical" evidence="11">
    <location>
        <begin position="168"/>
        <end position="189"/>
    </location>
</feature>
<feature type="domain" description="ABC3 transporter permease C-terminal" evidence="12">
    <location>
        <begin position="174"/>
        <end position="291"/>
    </location>
</feature>
<comment type="subcellular location">
    <subcellularLocation>
        <location evidence="1">Cell membrane</location>
        <topology evidence="1">Multi-pass membrane protein</topology>
    </subcellularLocation>
</comment>
<dbReference type="InterPro" id="IPR058204">
    <property type="entry name" value="FtsX_firmicutes-type"/>
</dbReference>
<dbReference type="InterPro" id="IPR040690">
    <property type="entry name" value="FtsX_ECD"/>
</dbReference>
<evidence type="ECO:0000259" key="12">
    <source>
        <dbReference type="Pfam" id="PF02687"/>
    </source>
</evidence>
<keyword evidence="7 11" id="KW-1133">Transmembrane helix</keyword>
<feature type="transmembrane region" description="Helical" evidence="11">
    <location>
        <begin position="223"/>
        <end position="244"/>
    </location>
</feature>
<evidence type="ECO:0000313" key="14">
    <source>
        <dbReference type="EMBL" id="TCJ19444.1"/>
    </source>
</evidence>
<keyword evidence="9 10" id="KW-0131">Cell cycle</keyword>
<organism evidence="14 15">
    <name type="scientific">Rubrobacter taiwanensis</name>
    <dbReference type="NCBI Taxonomy" id="185139"/>
    <lineage>
        <taxon>Bacteria</taxon>
        <taxon>Bacillati</taxon>
        <taxon>Actinomycetota</taxon>
        <taxon>Rubrobacteria</taxon>
        <taxon>Rubrobacterales</taxon>
        <taxon>Rubrobacteraceae</taxon>
        <taxon>Rubrobacter</taxon>
    </lineage>
</organism>
<reference evidence="14 15" key="1">
    <citation type="submission" date="2019-03" db="EMBL/GenBank/DDBJ databases">
        <title>Whole genome sequence of a novel Rubrobacter taiwanensis strain, isolated from Yellowstone National Park.</title>
        <authorList>
            <person name="Freed S."/>
            <person name="Ramaley R.F."/>
            <person name="Kyndt J.A."/>
        </authorList>
    </citation>
    <scope>NUCLEOTIDE SEQUENCE [LARGE SCALE GENOMIC DNA]</scope>
    <source>
        <strain evidence="14 15">Yellowstone</strain>
    </source>
</reference>
<sequence length="292" mass="32528">MRFNLGFFLREAFKNMRLNLLMSVTAATTTFMCILVLGIGMLVNAHVSDIIRSIGERVEITAFFPEDATQQEIRQAREEVQSWPEVRESTYVSKEEALQRFQESLPEIAQNLEDNPLPASIEISLHDPADSQAVADRLVESGYFAREDISYPAQTIDRLNTITGYITWALRGATALFLISSVLLISNAIRLSIFARRKEIEIQKLVGASDNFVRMPFVVEGMVQGLIGSAVAALVVVWLNFFFVDWANRNIPFFPISATAVDTVSTMAILIAVGVIIGVAGSYLSVRRFLKV</sequence>
<evidence type="ECO:0000256" key="2">
    <source>
        <dbReference type="ARBA" id="ARBA00007379"/>
    </source>
</evidence>
<evidence type="ECO:0000256" key="8">
    <source>
        <dbReference type="ARBA" id="ARBA00023136"/>
    </source>
</evidence>
<dbReference type="AlphaFoldDB" id="A0A4R1BPB6"/>
<keyword evidence="4 10" id="KW-1003">Cell membrane</keyword>
<dbReference type="Gene3D" id="3.30.70.3040">
    <property type="match status" value="1"/>
</dbReference>
<evidence type="ECO:0000256" key="10">
    <source>
        <dbReference type="PIRNR" id="PIRNR003097"/>
    </source>
</evidence>
<dbReference type="RefSeq" id="WP_132689161.1">
    <property type="nucleotide sequence ID" value="NZ_SKBU01000008.1"/>
</dbReference>
<protein>
    <recommendedName>
        <fullName evidence="3 10">Cell division protein FtsX</fullName>
    </recommendedName>
</protein>